<evidence type="ECO:0000313" key="3">
    <source>
        <dbReference type="EMBL" id="QRG06173.1"/>
    </source>
</evidence>
<keyword evidence="2" id="KW-1133">Transmembrane helix</keyword>
<feature type="transmembrane region" description="Helical" evidence="2">
    <location>
        <begin position="12"/>
        <end position="34"/>
    </location>
</feature>
<keyword evidence="4" id="KW-1185">Reference proteome</keyword>
<keyword evidence="2" id="KW-0812">Transmembrane</keyword>
<dbReference type="EMBL" id="CP063362">
    <property type="protein sequence ID" value="QRG06173.1"/>
    <property type="molecule type" value="Genomic_DNA"/>
</dbReference>
<name>A0A974SJ99_9HYPH</name>
<protein>
    <submittedName>
        <fullName evidence="3">Uncharacterized protein</fullName>
    </submittedName>
</protein>
<dbReference type="AlphaFoldDB" id="A0A974SJ99"/>
<gene>
    <name evidence="3" type="ORF">EZH22_24850</name>
</gene>
<evidence type="ECO:0000256" key="1">
    <source>
        <dbReference type="SAM" id="MobiDB-lite"/>
    </source>
</evidence>
<organism evidence="3 4">
    <name type="scientific">Xanthobacter dioxanivorans</name>
    <dbReference type="NCBI Taxonomy" id="2528964"/>
    <lineage>
        <taxon>Bacteria</taxon>
        <taxon>Pseudomonadati</taxon>
        <taxon>Pseudomonadota</taxon>
        <taxon>Alphaproteobacteria</taxon>
        <taxon>Hyphomicrobiales</taxon>
        <taxon>Xanthobacteraceae</taxon>
        <taxon>Xanthobacter</taxon>
    </lineage>
</organism>
<accession>A0A974SJ99</accession>
<feature type="region of interest" description="Disordered" evidence="1">
    <location>
        <begin position="64"/>
        <end position="91"/>
    </location>
</feature>
<sequence length="199" mass="20182">MTEEPTKPKKTVLDLITGTTGQVTAVMIALTAFLTQVPELKNAGQRAFCAVVSCAVGPDTAATGPTAGGSPASGSPASTNPSSGAATGSATGTGTVAGRLSALSAGGIDFSVAPEQMRDWLGNGLTPYPAVADALVALLGGKKLRQPVELDVIVGFYESRARSPRAVAEVDPEQLKAAVVSAYRERHGASPTDFQSLLQ</sequence>
<evidence type="ECO:0000313" key="4">
    <source>
        <dbReference type="Proteomes" id="UP000596427"/>
    </source>
</evidence>
<evidence type="ECO:0000256" key="2">
    <source>
        <dbReference type="SAM" id="Phobius"/>
    </source>
</evidence>
<proteinExistence type="predicted"/>
<dbReference type="KEGG" id="xdi:EZH22_24850"/>
<dbReference type="Proteomes" id="UP000596427">
    <property type="component" value="Chromosome"/>
</dbReference>
<reference evidence="3 4" key="1">
    <citation type="submission" date="2020-10" db="EMBL/GenBank/DDBJ databases">
        <title>Degradation of 1,4-Dioxane by Xanthobacter sp. YN2, via a Novel Group-2 Soluble Di-Iron Monooxygenase.</title>
        <authorList>
            <person name="Ma F."/>
            <person name="Wang Y."/>
            <person name="Yang J."/>
            <person name="Guo H."/>
            <person name="Su D."/>
            <person name="Yu L."/>
        </authorList>
    </citation>
    <scope>NUCLEOTIDE SEQUENCE [LARGE SCALE GENOMIC DNA]</scope>
    <source>
        <strain evidence="3 4">YN2</strain>
    </source>
</reference>
<dbReference type="RefSeq" id="WP_203193060.1">
    <property type="nucleotide sequence ID" value="NZ_CP063362.1"/>
</dbReference>
<keyword evidence="2" id="KW-0472">Membrane</keyword>